<dbReference type="InterPro" id="IPR001173">
    <property type="entry name" value="Glyco_trans_2-like"/>
</dbReference>
<dbReference type="CDD" id="cd04179">
    <property type="entry name" value="DPM_DPG-synthase_like"/>
    <property type="match status" value="1"/>
</dbReference>
<sequence length="470" mass="53441">MDKNSLKKFFNEIAPRRDRWKKKNGYYYEYIEDKLLPFLIPPAKSVLEIGCGTGDLLAKLKPARGLGIDISEVMVGLANKKHTNSTLEFKVADVSDLDEKFDFVVMSDLVGYLDDVQGLFAKLQDVTHPRSRIVITQYNQLWEPILELGSKLKIRMPSMHQNWLSEIDIENLLYLAGFEVIKKGKKMILPKKVPLISKFCNNFLANIWPFNRLALIDYIVARPFPIGGGGPASVSIVVAARNEAGMIKKIINELPDLGSGTELIFVEGGSSDNTFDAIKRETMEYKGNKIIKFAKQDGKGKGDAVRKGFDMATGDILMIYDADMTVPSEELHKFYNAMVSGRGEFVNGSRLVYPMEKESMRFLNYLGNKFFSAAFSWLLGQKIKDTLCGTKVLWRTDYEDIKRGRHFFGDFDPFGDFDLLFGAAKLNHKIIDLPVHYKERTYGTTNISRWSHGWLLLKMVVFAMKKIKFI</sequence>
<dbReference type="Pfam" id="PF13489">
    <property type="entry name" value="Methyltransf_23"/>
    <property type="match status" value="1"/>
</dbReference>
<feature type="domain" description="Glycosyltransferase 2-like" evidence="1">
    <location>
        <begin position="235"/>
        <end position="363"/>
    </location>
</feature>
<dbReference type="Proteomes" id="UP000177507">
    <property type="component" value="Unassembled WGS sequence"/>
</dbReference>
<dbReference type="InterPro" id="IPR029044">
    <property type="entry name" value="Nucleotide-diphossugar_trans"/>
</dbReference>
<evidence type="ECO:0000259" key="1">
    <source>
        <dbReference type="Pfam" id="PF00535"/>
    </source>
</evidence>
<protein>
    <submittedName>
        <fullName evidence="2">Glycosyl transferase</fullName>
    </submittedName>
</protein>
<gene>
    <name evidence="2" type="ORF">A2831_00495</name>
</gene>
<dbReference type="AlphaFoldDB" id="A0A1F8F040"/>
<organism evidence="2 3">
    <name type="scientific">Candidatus Yanofskybacteria bacterium RIFCSPHIGHO2_01_FULL_44_17</name>
    <dbReference type="NCBI Taxonomy" id="1802668"/>
    <lineage>
        <taxon>Bacteria</taxon>
        <taxon>Candidatus Yanofskyibacteriota</taxon>
    </lineage>
</organism>
<dbReference type="GO" id="GO:0016740">
    <property type="term" value="F:transferase activity"/>
    <property type="evidence" value="ECO:0007669"/>
    <property type="project" value="UniProtKB-KW"/>
</dbReference>
<dbReference type="Pfam" id="PF00535">
    <property type="entry name" value="Glycos_transf_2"/>
    <property type="match status" value="1"/>
</dbReference>
<dbReference type="EMBL" id="MGJI01000006">
    <property type="protein sequence ID" value="OGN05649.1"/>
    <property type="molecule type" value="Genomic_DNA"/>
</dbReference>
<dbReference type="Gene3D" id="3.40.50.150">
    <property type="entry name" value="Vaccinia Virus protein VP39"/>
    <property type="match status" value="1"/>
</dbReference>
<proteinExistence type="predicted"/>
<dbReference type="SUPFAM" id="SSF53448">
    <property type="entry name" value="Nucleotide-diphospho-sugar transferases"/>
    <property type="match status" value="1"/>
</dbReference>
<dbReference type="InterPro" id="IPR050256">
    <property type="entry name" value="Glycosyltransferase_2"/>
</dbReference>
<dbReference type="CDD" id="cd02440">
    <property type="entry name" value="AdoMet_MTases"/>
    <property type="match status" value="1"/>
</dbReference>
<evidence type="ECO:0000313" key="2">
    <source>
        <dbReference type="EMBL" id="OGN05649.1"/>
    </source>
</evidence>
<keyword evidence="2" id="KW-0808">Transferase</keyword>
<accession>A0A1F8F040</accession>
<dbReference type="SUPFAM" id="SSF53335">
    <property type="entry name" value="S-adenosyl-L-methionine-dependent methyltransferases"/>
    <property type="match status" value="1"/>
</dbReference>
<name>A0A1F8F040_9BACT</name>
<reference evidence="2 3" key="1">
    <citation type="journal article" date="2016" name="Nat. Commun.">
        <title>Thousands of microbial genomes shed light on interconnected biogeochemical processes in an aquifer system.</title>
        <authorList>
            <person name="Anantharaman K."/>
            <person name="Brown C.T."/>
            <person name="Hug L.A."/>
            <person name="Sharon I."/>
            <person name="Castelle C.J."/>
            <person name="Probst A.J."/>
            <person name="Thomas B.C."/>
            <person name="Singh A."/>
            <person name="Wilkins M.J."/>
            <person name="Karaoz U."/>
            <person name="Brodie E.L."/>
            <person name="Williams K.H."/>
            <person name="Hubbard S.S."/>
            <person name="Banfield J.F."/>
        </authorList>
    </citation>
    <scope>NUCLEOTIDE SEQUENCE [LARGE SCALE GENOMIC DNA]</scope>
</reference>
<comment type="caution">
    <text evidence="2">The sequence shown here is derived from an EMBL/GenBank/DDBJ whole genome shotgun (WGS) entry which is preliminary data.</text>
</comment>
<dbReference type="STRING" id="1802668.A2831_00495"/>
<dbReference type="PANTHER" id="PTHR48090">
    <property type="entry name" value="UNDECAPRENYL-PHOSPHATE 4-DEOXY-4-FORMAMIDO-L-ARABINOSE TRANSFERASE-RELATED"/>
    <property type="match status" value="1"/>
</dbReference>
<dbReference type="PANTHER" id="PTHR48090:SF7">
    <property type="entry name" value="RFBJ PROTEIN"/>
    <property type="match status" value="1"/>
</dbReference>
<dbReference type="InterPro" id="IPR029063">
    <property type="entry name" value="SAM-dependent_MTases_sf"/>
</dbReference>
<dbReference type="Gene3D" id="3.90.550.10">
    <property type="entry name" value="Spore Coat Polysaccharide Biosynthesis Protein SpsA, Chain A"/>
    <property type="match status" value="1"/>
</dbReference>
<evidence type="ECO:0000313" key="3">
    <source>
        <dbReference type="Proteomes" id="UP000177507"/>
    </source>
</evidence>